<gene>
    <name evidence="6" type="ORF">C5167_040504</name>
</gene>
<evidence type="ECO:0000256" key="3">
    <source>
        <dbReference type="ARBA" id="ARBA00022577"/>
    </source>
</evidence>
<dbReference type="AlphaFoldDB" id="A0A4Y7IIJ2"/>
<name>A0A4Y7IIJ2_PAPSO</name>
<keyword evidence="3" id="KW-0295">Fungicide</keyword>
<keyword evidence="5" id="KW-0732">Signal</keyword>
<dbReference type="GO" id="GO:0050832">
    <property type="term" value="P:defense response to fungus"/>
    <property type="evidence" value="ECO:0007669"/>
    <property type="project" value="UniProtKB-KW"/>
</dbReference>
<keyword evidence="2" id="KW-0929">Antimicrobial</keyword>
<evidence type="ECO:0000256" key="4">
    <source>
        <dbReference type="ARBA" id="ARBA00022821"/>
    </source>
</evidence>
<dbReference type="InterPro" id="IPR010851">
    <property type="entry name" value="DEFL"/>
</dbReference>
<reference evidence="6 7" key="1">
    <citation type="journal article" date="2018" name="Science">
        <title>The opium poppy genome and morphinan production.</title>
        <authorList>
            <person name="Guo L."/>
            <person name="Winzer T."/>
            <person name="Yang X."/>
            <person name="Li Y."/>
            <person name="Ning Z."/>
            <person name="He Z."/>
            <person name="Teodor R."/>
            <person name="Lu Y."/>
            <person name="Bowser T.A."/>
            <person name="Graham I.A."/>
            <person name="Ye K."/>
        </authorList>
    </citation>
    <scope>NUCLEOTIDE SEQUENCE [LARGE SCALE GENOMIC DNA]</scope>
    <source>
        <strain evidence="7">cv. HN1</strain>
        <tissue evidence="6">Leaves</tissue>
    </source>
</reference>
<keyword evidence="4" id="KW-0611">Plant defense</keyword>
<dbReference type="Pfam" id="PF25052">
    <property type="entry name" value="AtDEF-like"/>
    <property type="match status" value="1"/>
</dbReference>
<sequence length="80" mass="9049">MAKNKTLILCFLLVLLIFSAGCKAKKQANKRCEETWVTSCITEEDCQDKCFRDHGDGATPSCLDRIEQGLRDLCHCTYDC</sequence>
<accession>A0A4Y7IIJ2</accession>
<protein>
    <recommendedName>
        <fullName evidence="8">Knottin scorpion toxin-like domain-containing protein</fullName>
    </recommendedName>
</protein>
<evidence type="ECO:0000256" key="2">
    <source>
        <dbReference type="ARBA" id="ARBA00022529"/>
    </source>
</evidence>
<evidence type="ECO:0008006" key="8">
    <source>
        <dbReference type="Google" id="ProtNLM"/>
    </source>
</evidence>
<dbReference type="Gramene" id="RZC47560">
    <property type="protein sequence ID" value="RZC47560"/>
    <property type="gene ID" value="C5167_040504"/>
</dbReference>
<feature type="signal peptide" evidence="5">
    <location>
        <begin position="1"/>
        <end position="24"/>
    </location>
</feature>
<evidence type="ECO:0000313" key="6">
    <source>
        <dbReference type="EMBL" id="RZC47560.1"/>
    </source>
</evidence>
<dbReference type="EMBL" id="CM010715">
    <property type="protein sequence ID" value="RZC47560.1"/>
    <property type="molecule type" value="Genomic_DNA"/>
</dbReference>
<dbReference type="GO" id="GO:0031640">
    <property type="term" value="P:killing of cells of another organism"/>
    <property type="evidence" value="ECO:0007669"/>
    <property type="project" value="UniProtKB-KW"/>
</dbReference>
<evidence type="ECO:0000313" key="7">
    <source>
        <dbReference type="Proteomes" id="UP000316621"/>
    </source>
</evidence>
<evidence type="ECO:0000256" key="1">
    <source>
        <dbReference type="ARBA" id="ARBA00006722"/>
    </source>
</evidence>
<keyword evidence="7" id="KW-1185">Reference proteome</keyword>
<evidence type="ECO:0000256" key="5">
    <source>
        <dbReference type="SAM" id="SignalP"/>
    </source>
</evidence>
<dbReference type="Proteomes" id="UP000316621">
    <property type="component" value="Chromosome 1"/>
</dbReference>
<dbReference type="PROSITE" id="PS51257">
    <property type="entry name" value="PROKAR_LIPOPROTEIN"/>
    <property type="match status" value="1"/>
</dbReference>
<proteinExistence type="inferred from homology"/>
<comment type="similarity">
    <text evidence="1">Belongs to the DEFL family.</text>
</comment>
<organism evidence="6 7">
    <name type="scientific">Papaver somniferum</name>
    <name type="common">Opium poppy</name>
    <dbReference type="NCBI Taxonomy" id="3469"/>
    <lineage>
        <taxon>Eukaryota</taxon>
        <taxon>Viridiplantae</taxon>
        <taxon>Streptophyta</taxon>
        <taxon>Embryophyta</taxon>
        <taxon>Tracheophyta</taxon>
        <taxon>Spermatophyta</taxon>
        <taxon>Magnoliopsida</taxon>
        <taxon>Ranunculales</taxon>
        <taxon>Papaveraceae</taxon>
        <taxon>Papaveroideae</taxon>
        <taxon>Papaver</taxon>
    </lineage>
</organism>
<feature type="chain" id="PRO_5021423438" description="Knottin scorpion toxin-like domain-containing protein" evidence="5">
    <location>
        <begin position="25"/>
        <end position="80"/>
    </location>
</feature>